<sequence>MSLSPSSPEPSSEGAPTRRLLLAGGLTALVPLGGCSGAIAVDVSAGGPSKLAAAAQKQLGVTKEYDAAYARLPYPGGDVPRKTGACSDVIIRAARDGLGLDLQKLVHEDMEANFAAYPSKRLWNLDRPDPNIDHRRVPNLEAYFRRQGARVWEATEKTGGAAFPEPLETGDILSWRSGGGASHIGLVTRGGKDPLILHNVGHGAMQHALWPMGFWRGAVGHYRWPVSA</sequence>
<dbReference type="Pfam" id="PF06940">
    <property type="entry name" value="DUF1287"/>
    <property type="match status" value="1"/>
</dbReference>
<protein>
    <recommendedName>
        <fullName evidence="3">DUF1287 domain-containing protein</fullName>
    </recommendedName>
</protein>
<dbReference type="InterPro" id="IPR009706">
    <property type="entry name" value="DUF1287"/>
</dbReference>
<evidence type="ECO:0000313" key="1">
    <source>
        <dbReference type="EMBL" id="MBB4081236.1"/>
    </source>
</evidence>
<dbReference type="RefSeq" id="WP_343053030.1">
    <property type="nucleotide sequence ID" value="NZ_BAAAER010000002.1"/>
</dbReference>
<dbReference type="Proteomes" id="UP000529946">
    <property type="component" value="Unassembled WGS sequence"/>
</dbReference>
<evidence type="ECO:0008006" key="3">
    <source>
        <dbReference type="Google" id="ProtNLM"/>
    </source>
</evidence>
<reference evidence="1 2" key="1">
    <citation type="submission" date="2020-08" db="EMBL/GenBank/DDBJ databases">
        <title>Genomic Encyclopedia of Type Strains, Phase IV (KMG-IV): sequencing the most valuable type-strain genomes for metagenomic binning, comparative biology and taxonomic classification.</title>
        <authorList>
            <person name="Goeker M."/>
        </authorList>
    </citation>
    <scope>NUCLEOTIDE SEQUENCE [LARGE SCALE GENOMIC DNA]</scope>
    <source>
        <strain evidence="1 2">DSM 23960</strain>
    </source>
</reference>
<gene>
    <name evidence="1" type="ORF">GGR12_000075</name>
</gene>
<proteinExistence type="predicted"/>
<dbReference type="AlphaFoldDB" id="A0A7W6J9X4"/>
<keyword evidence="2" id="KW-1185">Reference proteome</keyword>
<accession>A0A7W6J9X4</accession>
<name>A0A7W6J9X4_9CAUL</name>
<comment type="caution">
    <text evidence="1">The sequence shown here is derived from an EMBL/GenBank/DDBJ whole genome shotgun (WGS) entry which is preliminary data.</text>
</comment>
<dbReference type="EMBL" id="JACIDM010000001">
    <property type="protein sequence ID" value="MBB4081236.1"/>
    <property type="molecule type" value="Genomic_DNA"/>
</dbReference>
<evidence type="ECO:0000313" key="2">
    <source>
        <dbReference type="Proteomes" id="UP000529946"/>
    </source>
</evidence>
<organism evidence="1 2">
    <name type="scientific">Brevundimonas lenta</name>
    <dbReference type="NCBI Taxonomy" id="424796"/>
    <lineage>
        <taxon>Bacteria</taxon>
        <taxon>Pseudomonadati</taxon>
        <taxon>Pseudomonadota</taxon>
        <taxon>Alphaproteobacteria</taxon>
        <taxon>Caulobacterales</taxon>
        <taxon>Caulobacteraceae</taxon>
        <taxon>Brevundimonas</taxon>
    </lineage>
</organism>